<sequence length="93" mass="10865">MKQSYHSKLEADLSLSSKSSWAKLRIDFALEYGSYANMLTRCYNKNHEYRDCYGGKGITVCKDWLPRGKVGFIQFLSDMEKARRLHPRAKRLV</sequence>
<dbReference type="EMBL" id="KU130131">
    <property type="protein sequence ID" value="AMR58216.1"/>
    <property type="molecule type" value="Genomic_DNA"/>
</dbReference>
<evidence type="ECO:0000313" key="2">
    <source>
        <dbReference type="Proteomes" id="UP000231012"/>
    </source>
</evidence>
<organism evidence="1 2">
    <name type="scientific">Pseudomonas phage vB_PsyM_KIL3b</name>
    <dbReference type="NCBI Taxonomy" id="1777068"/>
    <lineage>
        <taxon>Viruses</taxon>
        <taxon>Duplodnaviria</taxon>
        <taxon>Heunggongvirae</taxon>
        <taxon>Uroviricota</taxon>
        <taxon>Caudoviricetes</taxon>
        <taxon>Vandenendeviridae</taxon>
        <taxon>Gorskivirinae</taxon>
        <taxon>Flaumdravirus</taxon>
        <taxon>Flaumdravirus KIL4</taxon>
    </lineage>
</organism>
<protein>
    <submittedName>
        <fullName evidence="1">Uncharacterized protein</fullName>
    </submittedName>
</protein>
<reference evidence="1 2" key="1">
    <citation type="journal article" date="2016" name="Front. Microbiol.">
        <title>Characterization of Novel Bacteriophages for Biocontrol of Bacterial Blight in Leek Caused by Pseudomonas syringae pv. porri.</title>
        <authorList>
            <person name="Rombouts S."/>
            <person name="Lavigne R."/>
        </authorList>
    </citation>
    <scope>NUCLEOTIDE SEQUENCE [LARGE SCALE GENOMIC DNA]</scope>
</reference>
<evidence type="ECO:0000313" key="1">
    <source>
        <dbReference type="EMBL" id="AMR58216.1"/>
    </source>
</evidence>
<gene>
    <name evidence="1" type="ORF">vB_PsyM_KIL3b_0151</name>
</gene>
<accession>A0A142IG61</accession>
<dbReference type="Proteomes" id="UP000231012">
    <property type="component" value="Segment"/>
</dbReference>
<proteinExistence type="predicted"/>
<name>A0A142IG61_9CAUD</name>